<sequence>MNTPPRPPQAQLRAVPGFSLGLTHREKEPFNIAERSGATAEQGS</sequence>
<evidence type="ECO:0000256" key="1">
    <source>
        <dbReference type="SAM" id="MobiDB-lite"/>
    </source>
</evidence>
<gene>
    <name evidence="2" type="ORF">FHS55_000489</name>
</gene>
<accession>A0A839Z4J3</accession>
<proteinExistence type="predicted"/>
<organism evidence="2 3">
    <name type="scientific">Ancylobacter tetraedralis</name>
    <dbReference type="NCBI Taxonomy" id="217068"/>
    <lineage>
        <taxon>Bacteria</taxon>
        <taxon>Pseudomonadati</taxon>
        <taxon>Pseudomonadota</taxon>
        <taxon>Alphaproteobacteria</taxon>
        <taxon>Hyphomicrobiales</taxon>
        <taxon>Xanthobacteraceae</taxon>
        <taxon>Ancylobacter</taxon>
    </lineage>
</organism>
<name>A0A839Z4J3_9HYPH</name>
<dbReference type="AlphaFoldDB" id="A0A839Z4J3"/>
<comment type="caution">
    <text evidence="2">The sequence shown here is derived from an EMBL/GenBank/DDBJ whole genome shotgun (WGS) entry which is preliminary data.</text>
</comment>
<keyword evidence="3" id="KW-1185">Reference proteome</keyword>
<feature type="region of interest" description="Disordered" evidence="1">
    <location>
        <begin position="25"/>
        <end position="44"/>
    </location>
</feature>
<evidence type="ECO:0000313" key="3">
    <source>
        <dbReference type="Proteomes" id="UP000533469"/>
    </source>
</evidence>
<evidence type="ECO:0000313" key="2">
    <source>
        <dbReference type="EMBL" id="MBB3769903.1"/>
    </source>
</evidence>
<reference evidence="2 3" key="1">
    <citation type="submission" date="2020-08" db="EMBL/GenBank/DDBJ databases">
        <title>Genomic Encyclopedia of Type Strains, Phase IV (KMG-IV): sequencing the most valuable type-strain genomes for metagenomic binning, comparative biology and taxonomic classification.</title>
        <authorList>
            <person name="Goeker M."/>
        </authorList>
    </citation>
    <scope>NUCLEOTIDE SEQUENCE [LARGE SCALE GENOMIC DNA]</scope>
    <source>
        <strain evidence="2 3">DSM 5895</strain>
    </source>
</reference>
<dbReference type="EMBL" id="JACICD010000001">
    <property type="protein sequence ID" value="MBB3769903.1"/>
    <property type="molecule type" value="Genomic_DNA"/>
</dbReference>
<protein>
    <submittedName>
        <fullName evidence="2">Uncharacterized protein</fullName>
    </submittedName>
</protein>
<dbReference type="RefSeq" id="WP_281379528.1">
    <property type="nucleotide sequence ID" value="NZ_JACICD010000001.1"/>
</dbReference>
<dbReference type="Proteomes" id="UP000533469">
    <property type="component" value="Unassembled WGS sequence"/>
</dbReference>